<feature type="transmembrane region" description="Helical" evidence="6">
    <location>
        <begin position="1268"/>
        <end position="1286"/>
    </location>
</feature>
<feature type="compositionally biased region" description="Low complexity" evidence="5">
    <location>
        <begin position="186"/>
        <end position="205"/>
    </location>
</feature>
<evidence type="ECO:0000256" key="3">
    <source>
        <dbReference type="ARBA" id="ARBA00022989"/>
    </source>
</evidence>
<dbReference type="SUPFAM" id="SSF81665">
    <property type="entry name" value="Calcium ATPase, transmembrane domain M"/>
    <property type="match status" value="1"/>
</dbReference>
<feature type="transmembrane region" description="Helical" evidence="6">
    <location>
        <begin position="1306"/>
        <end position="1325"/>
    </location>
</feature>
<gene>
    <name evidence="9" type="ORF">LY90DRAFT_669526</name>
</gene>
<evidence type="ECO:0000313" key="9">
    <source>
        <dbReference type="EMBL" id="ORY56026.1"/>
    </source>
</evidence>
<feature type="compositionally biased region" description="Low complexity" evidence="5">
    <location>
        <begin position="38"/>
        <end position="47"/>
    </location>
</feature>
<feature type="transmembrane region" description="Helical" evidence="6">
    <location>
        <begin position="1340"/>
        <end position="1360"/>
    </location>
</feature>
<name>A0A1Y2DA89_9FUNG</name>
<dbReference type="OrthoDB" id="5568754at2759"/>
<feature type="region of interest" description="Disordered" evidence="5">
    <location>
        <begin position="155"/>
        <end position="214"/>
    </location>
</feature>
<dbReference type="EMBL" id="MCOG01000075">
    <property type="protein sequence ID" value="ORY56026.1"/>
    <property type="molecule type" value="Genomic_DNA"/>
</dbReference>
<dbReference type="SUPFAM" id="SSF81660">
    <property type="entry name" value="Metal cation-transporting ATPase, ATP-binding domain N"/>
    <property type="match status" value="1"/>
</dbReference>
<keyword evidence="10" id="KW-1185">Reference proteome</keyword>
<evidence type="ECO:0000256" key="2">
    <source>
        <dbReference type="ARBA" id="ARBA00022692"/>
    </source>
</evidence>
<dbReference type="Gene3D" id="3.40.1110.10">
    <property type="entry name" value="Calcium-transporting ATPase, cytoplasmic domain N"/>
    <property type="match status" value="1"/>
</dbReference>
<feature type="region of interest" description="Disordered" evidence="5">
    <location>
        <begin position="17"/>
        <end position="53"/>
    </location>
</feature>
<feature type="transmembrane region" description="Helical" evidence="6">
    <location>
        <begin position="1212"/>
        <end position="1231"/>
    </location>
</feature>
<keyword evidence="4 6" id="KW-0472">Membrane</keyword>
<evidence type="ECO:0000256" key="6">
    <source>
        <dbReference type="SAM" id="Phobius"/>
    </source>
</evidence>
<feature type="transmembrane region" description="Helical" evidence="6">
    <location>
        <begin position="271"/>
        <end position="292"/>
    </location>
</feature>
<protein>
    <submittedName>
        <fullName evidence="9">Uncharacterized protein</fullName>
    </submittedName>
</protein>
<evidence type="ECO:0000256" key="1">
    <source>
        <dbReference type="ARBA" id="ARBA00004370"/>
    </source>
</evidence>
<keyword evidence="3 6" id="KW-1133">Transmembrane helix</keyword>
<evidence type="ECO:0000256" key="5">
    <source>
        <dbReference type="SAM" id="MobiDB-lite"/>
    </source>
</evidence>
<feature type="compositionally biased region" description="Basic residues" evidence="5">
    <location>
        <begin position="78"/>
        <end position="90"/>
    </location>
</feature>
<organism evidence="9 10">
    <name type="scientific">Neocallimastix californiae</name>
    <dbReference type="NCBI Taxonomy" id="1754190"/>
    <lineage>
        <taxon>Eukaryota</taxon>
        <taxon>Fungi</taxon>
        <taxon>Fungi incertae sedis</taxon>
        <taxon>Chytridiomycota</taxon>
        <taxon>Chytridiomycota incertae sedis</taxon>
        <taxon>Neocallimastigomycetes</taxon>
        <taxon>Neocallimastigales</taxon>
        <taxon>Neocallimastigaceae</taxon>
        <taxon>Neocallimastix</taxon>
    </lineage>
</organism>
<dbReference type="InterPro" id="IPR006068">
    <property type="entry name" value="ATPase_P-typ_cation-transptr_C"/>
</dbReference>
<dbReference type="Proteomes" id="UP000193920">
    <property type="component" value="Unassembled WGS sequence"/>
</dbReference>
<evidence type="ECO:0000259" key="8">
    <source>
        <dbReference type="Pfam" id="PF00689"/>
    </source>
</evidence>
<feature type="transmembrane region" description="Helical" evidence="6">
    <location>
        <begin position="491"/>
        <end position="509"/>
    </location>
</feature>
<evidence type="ECO:0000259" key="7">
    <source>
        <dbReference type="Pfam" id="PF00122"/>
    </source>
</evidence>
<dbReference type="InterPro" id="IPR039720">
    <property type="entry name" value="TMEM94"/>
</dbReference>
<evidence type="ECO:0000313" key="10">
    <source>
        <dbReference type="Proteomes" id="UP000193920"/>
    </source>
</evidence>
<dbReference type="PANTHER" id="PTHR13219:SF6">
    <property type="entry name" value="TRANSMEMBRANE PROTEIN 94"/>
    <property type="match status" value="1"/>
</dbReference>
<evidence type="ECO:0000256" key="4">
    <source>
        <dbReference type="ARBA" id="ARBA00023136"/>
    </source>
</evidence>
<feature type="transmembrane region" description="Helical" evidence="6">
    <location>
        <begin position="539"/>
        <end position="563"/>
    </location>
</feature>
<dbReference type="GO" id="GO:0016020">
    <property type="term" value="C:membrane"/>
    <property type="evidence" value="ECO:0007669"/>
    <property type="project" value="UniProtKB-SubCell"/>
</dbReference>
<comment type="subcellular location">
    <subcellularLocation>
        <location evidence="1">Membrane</location>
    </subcellularLocation>
</comment>
<feature type="transmembrane region" description="Helical" evidence="6">
    <location>
        <begin position="1162"/>
        <end position="1182"/>
    </location>
</feature>
<reference evidence="9 10" key="1">
    <citation type="submission" date="2016-08" db="EMBL/GenBank/DDBJ databases">
        <title>A Parts List for Fungal Cellulosomes Revealed by Comparative Genomics.</title>
        <authorList>
            <consortium name="DOE Joint Genome Institute"/>
            <person name="Haitjema C.H."/>
            <person name="Gilmore S.P."/>
            <person name="Henske J.K."/>
            <person name="Solomon K.V."/>
            <person name="De Groot R."/>
            <person name="Kuo A."/>
            <person name="Mondo S.J."/>
            <person name="Salamov A.A."/>
            <person name="Labutti K."/>
            <person name="Zhao Z."/>
            <person name="Chiniquy J."/>
            <person name="Barry K."/>
            <person name="Brewer H.M."/>
            <person name="Purvine S.O."/>
            <person name="Wright A.T."/>
            <person name="Boxma B."/>
            <person name="Van Alen T."/>
            <person name="Hackstein J.H."/>
            <person name="Baker S.E."/>
            <person name="Grigoriev I.V."/>
            <person name="O'Malley M.A."/>
        </authorList>
    </citation>
    <scope>NUCLEOTIDE SEQUENCE [LARGE SCALE GENOMIC DNA]</scope>
    <source>
        <strain evidence="9 10">G1</strain>
    </source>
</reference>
<dbReference type="InterPro" id="IPR023214">
    <property type="entry name" value="HAD_sf"/>
</dbReference>
<dbReference type="InterPro" id="IPR008250">
    <property type="entry name" value="ATPase_P-typ_transduc_dom_A_sf"/>
</dbReference>
<accession>A0A1Y2DA89</accession>
<feature type="domain" description="Cation-transporting P-type ATPase C-terminal" evidence="8">
    <location>
        <begin position="1159"/>
        <end position="1362"/>
    </location>
</feature>
<sequence>MNLNNLSNSQSFSHIININEERDKNSKDYPASPPQLKISISRSSSSSQVKEPTPLTQIAYETLSFNDIDEEIAPVKEKKNKKKNKSKKKSKTDDKGIKQNNLEFKNEFYDNFNSSEQRCQSPTKLNQDTFNLELTELNGKNLSIDDMIDTVETPNSSFQSFSNFKSSNSSLNPTSTTKSKHHKSNTSKTKINATSKSSSKLVQSSKQKKNKNKLTSKLMKQKTASLTNQFDDYVNEVKGLTSEEALNRLLLEEDKIIENEQTKKRIFKSKIYIIISILQLITIIVFVLLFITSTIKQKSVNYSIEYLIEAILLFFWMLFNFVILKHESKAYSSELVDKAKYVFNKIRTSGINMIQELRIPSTNSVSVLRVIRDGKSKTFPVPLLVKGDIVEITYGERIPCDAEYVPSERNKTYIPKKPILKKRQKFRPNFFEPQVVTDGLQETTFNSSLFTFELLETPIHDYFESIFTSRRPLSPIGHYITIFANEIFKHFLIYNLIIALAIGLGRFLYEIIGNRLKENVMNVVIDLFLFRPLSSLMPIIFSPFIVGYTLVYVIGNSHILFMFEQLKKSKNEYKDDESIDEFDPAPAPTKDIHVSLGDVLKYSQSIFKTKKGTLLRSSSLLDTLGSITVICALDKEGTLSYPFPSIEQLFFIDKNGKSVILDVEENAQNPNGIRFEDNDWSSHLSSLKPLGLNLLLNTNCGFAEGKIRNDPHRRLSGLHFCGRTQSARQTCLCRLGREIGFSVDAIKSFKLLKQLYTLSPSHPSLDKMIDYHFKVPNMFSQIFEEASSGYQLITDGSVELVLDCCLDYWNGEDLGIIDRNIEKKILDFCQSATSNDNQIITYAYRPIHREEIFQLSSFDKKPLFFEMLPTRKSSGPTKSSSSHINNKSSSLVDMIKNNEEDNKRNSIDVISSNPYSYILRSQVFLCLATLATHRLKQHVSDFVEDVRLAGIRFVYLSPAPERESKAFAEKIGLETDWNSCILLSSDSESSGYQELHDIKAQLPRGIENIRNHIENVDDIPLHVSLFAECTPSAIKELIEIFQENGEVVCCIGSALNFRNISSFAIADVSVAIAPLHTKQQTKSKNQISLQSPLTYAADIISLPCSLFMNPDSSLYILTQIIRESRELQISITNAFFLLLGSLLTLCVCYIITYLLLNPPLLQAWQIIWLSWVVLPIISASLLSTPHDPETMTLMPSKNQNHVVSKKKYYKYFIIRFILIILMIILAFEIILNELLKEEGSSFQLFKIYKTYNKSYLNWGIDSINALKYTQVIIMFLFVYYIIWTSATFNNRTQSIFKVSPFKNHKWIIISILILIIHIIITIVNLDMRDKFKNSIRKIPFFDHCLFILWPIITIPAHEFAKKLDRKEYTRSQKRTKLEFNTKGYAFTAISFK</sequence>
<feature type="transmembrane region" description="Helical" evidence="6">
    <location>
        <begin position="1134"/>
        <end position="1156"/>
    </location>
</feature>
<dbReference type="InterPro" id="IPR023299">
    <property type="entry name" value="ATPase_P-typ_cyto_dom_N"/>
</dbReference>
<comment type="caution">
    <text evidence="9">The sequence shown here is derived from an EMBL/GenBank/DDBJ whole genome shotgun (WGS) entry which is preliminary data.</text>
</comment>
<dbReference type="InterPro" id="IPR036412">
    <property type="entry name" value="HAD-like_sf"/>
</dbReference>
<feature type="domain" description="P-type ATPase A" evidence="7">
    <location>
        <begin position="369"/>
        <end position="405"/>
    </location>
</feature>
<dbReference type="Gene3D" id="3.40.50.1000">
    <property type="entry name" value="HAD superfamily/HAD-like"/>
    <property type="match status" value="2"/>
</dbReference>
<dbReference type="PANTHER" id="PTHR13219">
    <property type="entry name" value="TRANSMEMBRANE PROTEIN 94"/>
    <property type="match status" value="1"/>
</dbReference>
<dbReference type="Gene3D" id="2.70.150.10">
    <property type="entry name" value="Calcium-transporting ATPase, cytoplasmic transduction domain A"/>
    <property type="match status" value="1"/>
</dbReference>
<feature type="region of interest" description="Disordered" evidence="5">
    <location>
        <begin position="74"/>
        <end position="99"/>
    </location>
</feature>
<dbReference type="SUPFAM" id="SSF81653">
    <property type="entry name" value="Calcium ATPase, transduction domain A"/>
    <property type="match status" value="1"/>
</dbReference>
<keyword evidence="2 6" id="KW-0812">Transmembrane</keyword>
<feature type="compositionally biased region" description="Low complexity" evidence="5">
    <location>
        <begin position="155"/>
        <end position="177"/>
    </location>
</feature>
<dbReference type="Gene3D" id="1.20.1110.10">
    <property type="entry name" value="Calcium-transporting ATPase, transmembrane domain"/>
    <property type="match status" value="3"/>
</dbReference>
<dbReference type="InterPro" id="IPR023298">
    <property type="entry name" value="ATPase_P-typ_TM_dom_sf"/>
</dbReference>
<feature type="transmembrane region" description="Helical" evidence="6">
    <location>
        <begin position="304"/>
        <end position="324"/>
    </location>
</feature>
<proteinExistence type="predicted"/>
<dbReference type="InterPro" id="IPR059000">
    <property type="entry name" value="ATPase_P-type_domA"/>
</dbReference>
<dbReference type="Pfam" id="PF00122">
    <property type="entry name" value="E1-E2_ATPase"/>
    <property type="match status" value="1"/>
</dbReference>
<dbReference type="Pfam" id="PF00689">
    <property type="entry name" value="Cation_ATPase_C"/>
    <property type="match status" value="1"/>
</dbReference>
<dbReference type="SUPFAM" id="SSF56784">
    <property type="entry name" value="HAD-like"/>
    <property type="match status" value="1"/>
</dbReference>
<dbReference type="GO" id="GO:0000166">
    <property type="term" value="F:nucleotide binding"/>
    <property type="evidence" value="ECO:0007669"/>
    <property type="project" value="InterPro"/>
</dbReference>